<protein>
    <submittedName>
        <fullName evidence="1">Uncharacterized protein</fullName>
    </submittedName>
</protein>
<name>A0AAV7M4N9_PLEWA</name>
<proteinExistence type="predicted"/>
<comment type="caution">
    <text evidence="1">The sequence shown here is derived from an EMBL/GenBank/DDBJ whole genome shotgun (WGS) entry which is preliminary data.</text>
</comment>
<dbReference type="AlphaFoldDB" id="A0AAV7M4N9"/>
<gene>
    <name evidence="1" type="ORF">NDU88_003254</name>
</gene>
<reference evidence="1" key="1">
    <citation type="journal article" date="2022" name="bioRxiv">
        <title>Sequencing and chromosome-scale assembly of the giantPleurodeles waltlgenome.</title>
        <authorList>
            <person name="Brown T."/>
            <person name="Elewa A."/>
            <person name="Iarovenko S."/>
            <person name="Subramanian E."/>
            <person name="Araus A.J."/>
            <person name="Petzold A."/>
            <person name="Susuki M."/>
            <person name="Suzuki K.-i.T."/>
            <person name="Hayashi T."/>
            <person name="Toyoda A."/>
            <person name="Oliveira C."/>
            <person name="Osipova E."/>
            <person name="Leigh N.D."/>
            <person name="Simon A."/>
            <person name="Yun M.H."/>
        </authorList>
    </citation>
    <scope>NUCLEOTIDE SEQUENCE</scope>
    <source>
        <strain evidence="1">20211129_DDA</strain>
        <tissue evidence="1">Liver</tissue>
    </source>
</reference>
<dbReference type="Proteomes" id="UP001066276">
    <property type="component" value="Chromosome 10"/>
</dbReference>
<accession>A0AAV7M4N9</accession>
<evidence type="ECO:0000313" key="1">
    <source>
        <dbReference type="EMBL" id="KAJ1098138.1"/>
    </source>
</evidence>
<organism evidence="1 2">
    <name type="scientific">Pleurodeles waltl</name>
    <name type="common">Iberian ribbed newt</name>
    <dbReference type="NCBI Taxonomy" id="8319"/>
    <lineage>
        <taxon>Eukaryota</taxon>
        <taxon>Metazoa</taxon>
        <taxon>Chordata</taxon>
        <taxon>Craniata</taxon>
        <taxon>Vertebrata</taxon>
        <taxon>Euteleostomi</taxon>
        <taxon>Amphibia</taxon>
        <taxon>Batrachia</taxon>
        <taxon>Caudata</taxon>
        <taxon>Salamandroidea</taxon>
        <taxon>Salamandridae</taxon>
        <taxon>Pleurodelinae</taxon>
        <taxon>Pleurodeles</taxon>
    </lineage>
</organism>
<evidence type="ECO:0000313" key="2">
    <source>
        <dbReference type="Proteomes" id="UP001066276"/>
    </source>
</evidence>
<keyword evidence="2" id="KW-1185">Reference proteome</keyword>
<sequence length="85" mass="9665">MFAPYYVGPYVSDMRMTLEDCAEFLKDITLHQLTVEERDAHEADLTEEELVAALQCLQSDQQDPAYRLNKSIMRRGGPEALLGDT</sequence>
<dbReference type="EMBL" id="JANPWB010000014">
    <property type="protein sequence ID" value="KAJ1098138.1"/>
    <property type="molecule type" value="Genomic_DNA"/>
</dbReference>